<gene>
    <name evidence="1" type="primary">PLEST003538</name>
    <name evidence="1" type="ORF">PLESTB_000552900</name>
</gene>
<proteinExistence type="predicted"/>
<comment type="caution">
    <text evidence="1">The sequence shown here is derived from an EMBL/GenBank/DDBJ whole genome shotgun (WGS) entry which is preliminary data.</text>
</comment>
<keyword evidence="2" id="KW-1185">Reference proteome</keyword>
<reference evidence="1 2" key="1">
    <citation type="journal article" date="2023" name="Commun. Biol.">
        <title>Reorganization of the ancestral sex-determining regions during the evolution of trioecy in Pleodorina starrii.</title>
        <authorList>
            <person name="Takahashi K."/>
            <person name="Suzuki S."/>
            <person name="Kawai-Toyooka H."/>
            <person name="Yamamoto K."/>
            <person name="Hamaji T."/>
            <person name="Ootsuki R."/>
            <person name="Yamaguchi H."/>
            <person name="Kawachi M."/>
            <person name="Higashiyama T."/>
            <person name="Nozaki H."/>
        </authorList>
    </citation>
    <scope>NUCLEOTIDE SEQUENCE [LARGE SCALE GENOMIC DNA]</scope>
    <source>
        <strain evidence="1 2">NIES-4479</strain>
    </source>
</reference>
<protein>
    <submittedName>
        <fullName evidence="1">Uncharacterized protein</fullName>
    </submittedName>
</protein>
<dbReference type="Gene3D" id="1.25.40.10">
    <property type="entry name" value="Tetratricopeptide repeat domain"/>
    <property type="match status" value="1"/>
</dbReference>
<dbReference type="Proteomes" id="UP001165080">
    <property type="component" value="Unassembled WGS sequence"/>
</dbReference>
<evidence type="ECO:0000313" key="2">
    <source>
        <dbReference type="Proteomes" id="UP001165080"/>
    </source>
</evidence>
<sequence>MAVNFPPAGDLLGRGITDLGITDLVELGFKVYVLMPRRGIEPTVAMYGTLVFAADMGAFQRVIEVRGWLRASGLEVHVTCANAYLSVLVKQVLALFQELQGGCGLAPSVTSYSHLAMQGSPLATAGSAGASAALAASLVVTHR</sequence>
<dbReference type="EMBL" id="BRXU01000005">
    <property type="protein sequence ID" value="GLC51828.1"/>
    <property type="molecule type" value="Genomic_DNA"/>
</dbReference>
<accession>A0A9W6BGX1</accession>
<dbReference type="InterPro" id="IPR011990">
    <property type="entry name" value="TPR-like_helical_dom_sf"/>
</dbReference>
<dbReference type="AlphaFoldDB" id="A0A9W6BGX1"/>
<name>A0A9W6BGX1_9CHLO</name>
<organism evidence="1 2">
    <name type="scientific">Pleodorina starrii</name>
    <dbReference type="NCBI Taxonomy" id="330485"/>
    <lineage>
        <taxon>Eukaryota</taxon>
        <taxon>Viridiplantae</taxon>
        <taxon>Chlorophyta</taxon>
        <taxon>core chlorophytes</taxon>
        <taxon>Chlorophyceae</taxon>
        <taxon>CS clade</taxon>
        <taxon>Chlamydomonadales</taxon>
        <taxon>Volvocaceae</taxon>
        <taxon>Pleodorina</taxon>
    </lineage>
</organism>
<evidence type="ECO:0000313" key="1">
    <source>
        <dbReference type="EMBL" id="GLC51828.1"/>
    </source>
</evidence>